<organism evidence="2 3">
    <name type="scientific">Paraburkholderia tuberum</name>
    <dbReference type="NCBI Taxonomy" id="157910"/>
    <lineage>
        <taxon>Bacteria</taxon>
        <taxon>Pseudomonadati</taxon>
        <taxon>Pseudomonadota</taxon>
        <taxon>Betaproteobacteria</taxon>
        <taxon>Burkholderiales</taxon>
        <taxon>Burkholderiaceae</taxon>
        <taxon>Paraburkholderia</taxon>
    </lineage>
</organism>
<accession>A0A1H1K0H6</accession>
<evidence type="ECO:0000313" key="2">
    <source>
        <dbReference type="EMBL" id="SDR55818.1"/>
    </source>
</evidence>
<dbReference type="AlphaFoldDB" id="A0A1H1K0H6"/>
<dbReference type="Proteomes" id="UP000199365">
    <property type="component" value="Unassembled WGS sequence"/>
</dbReference>
<evidence type="ECO:0000313" key="3">
    <source>
        <dbReference type="Proteomes" id="UP000199365"/>
    </source>
</evidence>
<protein>
    <submittedName>
        <fullName evidence="2">Uncharacterized protein</fullName>
    </submittedName>
</protein>
<evidence type="ECO:0000256" key="1">
    <source>
        <dbReference type="SAM" id="MobiDB-lite"/>
    </source>
</evidence>
<feature type="region of interest" description="Disordered" evidence="1">
    <location>
        <begin position="60"/>
        <end position="82"/>
    </location>
</feature>
<dbReference type="EMBL" id="FNKX01000002">
    <property type="protein sequence ID" value="SDR55818.1"/>
    <property type="molecule type" value="Genomic_DNA"/>
</dbReference>
<keyword evidence="3" id="KW-1185">Reference proteome</keyword>
<sequence length="82" mass="9296">MTRQTEIPAINVLLAYAELHDRDQVFFNGKLNEFVFASRSSKREFIRQWQRALAATGTTPIDTNLQNEGHCQAQSDLQAATD</sequence>
<gene>
    <name evidence="2" type="ORF">SAMN05445850_6180</name>
</gene>
<proteinExistence type="predicted"/>
<dbReference type="RefSeq" id="WP_090809577.1">
    <property type="nucleotide sequence ID" value="NZ_FNKX01000002.1"/>
</dbReference>
<name>A0A1H1K0H6_9BURK</name>
<reference evidence="3" key="1">
    <citation type="submission" date="2016-10" db="EMBL/GenBank/DDBJ databases">
        <authorList>
            <person name="Varghese N."/>
            <person name="Submissions S."/>
        </authorList>
    </citation>
    <scope>NUCLEOTIDE SEQUENCE [LARGE SCALE GENOMIC DNA]</scope>
    <source>
        <strain evidence="3">DUS833</strain>
    </source>
</reference>